<dbReference type="EMBL" id="JAYMGO010000009">
    <property type="protein sequence ID" value="KAL1268063.1"/>
    <property type="molecule type" value="Genomic_DNA"/>
</dbReference>
<evidence type="ECO:0000259" key="15">
    <source>
        <dbReference type="Pfam" id="PF08441"/>
    </source>
</evidence>
<keyword evidence="6 13" id="KW-0130">Cell adhesion</keyword>
<dbReference type="SUPFAM" id="SSF69179">
    <property type="entry name" value="Integrin domains"/>
    <property type="match status" value="3"/>
</dbReference>
<dbReference type="Gene3D" id="2.60.40.1510">
    <property type="entry name" value="ntegrin, alpha v. Chain A, domain 3"/>
    <property type="match status" value="1"/>
</dbReference>
<dbReference type="InterPro" id="IPR013519">
    <property type="entry name" value="Int_alpha_beta-p"/>
</dbReference>
<keyword evidence="3 13" id="KW-0812">Transmembrane</keyword>
<evidence type="ECO:0000256" key="6">
    <source>
        <dbReference type="ARBA" id="ARBA00022889"/>
    </source>
</evidence>
<dbReference type="InterPro" id="IPR000413">
    <property type="entry name" value="Integrin_alpha"/>
</dbReference>
<dbReference type="InterPro" id="IPR013649">
    <property type="entry name" value="Integrin_alpha_Ig-like_1"/>
</dbReference>
<keyword evidence="9 13" id="KW-0472">Membrane</keyword>
<evidence type="ECO:0000256" key="9">
    <source>
        <dbReference type="ARBA" id="ARBA00023136"/>
    </source>
</evidence>
<dbReference type="Gene3D" id="2.60.40.1460">
    <property type="entry name" value="Integrin domains. Chain A, domain 2"/>
    <property type="match status" value="1"/>
</dbReference>
<dbReference type="Gene3D" id="2.130.10.130">
    <property type="entry name" value="Integrin alpha, N-terminal"/>
    <property type="match status" value="1"/>
</dbReference>
<feature type="domain" description="Integrin alpha third immunoglobulin-like" evidence="17">
    <location>
        <begin position="830"/>
        <end position="1046"/>
    </location>
</feature>
<feature type="region of interest" description="Disordered" evidence="14">
    <location>
        <begin position="1090"/>
        <end position="1110"/>
    </location>
</feature>
<dbReference type="Pfam" id="PF01839">
    <property type="entry name" value="FG-GAP"/>
    <property type="match status" value="2"/>
</dbReference>
<evidence type="ECO:0000256" key="5">
    <source>
        <dbReference type="ARBA" id="ARBA00022737"/>
    </source>
</evidence>
<dbReference type="PRINTS" id="PR01185">
    <property type="entry name" value="INTEGRINA"/>
</dbReference>
<keyword evidence="4" id="KW-0732">Signal</keyword>
<feature type="repeat" description="FG-GAP" evidence="12">
    <location>
        <begin position="168"/>
        <end position="229"/>
    </location>
</feature>
<feature type="region of interest" description="Disordered" evidence="14">
    <location>
        <begin position="927"/>
        <end position="953"/>
    </location>
</feature>
<proteinExistence type="inferred from homology"/>
<accession>A0ABR3MTV3</accession>
<evidence type="ECO:0000259" key="16">
    <source>
        <dbReference type="Pfam" id="PF20805"/>
    </source>
</evidence>
<feature type="transmembrane region" description="Helical" evidence="13">
    <location>
        <begin position="1056"/>
        <end position="1077"/>
    </location>
</feature>
<feature type="repeat" description="FG-GAP" evidence="12">
    <location>
        <begin position="295"/>
        <end position="349"/>
    </location>
</feature>
<evidence type="ECO:0000256" key="8">
    <source>
        <dbReference type="ARBA" id="ARBA00023037"/>
    </source>
</evidence>
<dbReference type="Proteomes" id="UP001558613">
    <property type="component" value="Unassembled WGS sequence"/>
</dbReference>
<evidence type="ECO:0000256" key="13">
    <source>
        <dbReference type="RuleBase" id="RU003762"/>
    </source>
</evidence>
<evidence type="ECO:0000256" key="11">
    <source>
        <dbReference type="ARBA" id="ARBA00023180"/>
    </source>
</evidence>
<feature type="repeat" description="FG-GAP" evidence="12">
    <location>
        <begin position="92"/>
        <end position="157"/>
    </location>
</feature>
<evidence type="ECO:0008006" key="20">
    <source>
        <dbReference type="Google" id="ProtNLM"/>
    </source>
</evidence>
<comment type="caution">
    <text evidence="18">The sequence shown here is derived from an EMBL/GenBank/DDBJ whole genome shotgun (WGS) entry which is preliminary data.</text>
</comment>
<comment type="subcellular location">
    <subcellularLocation>
        <location evidence="1 13">Membrane</location>
        <topology evidence="1 13">Single-pass type I membrane protein</topology>
    </subcellularLocation>
</comment>
<feature type="transmembrane region" description="Helical" evidence="13">
    <location>
        <begin position="68"/>
        <end position="88"/>
    </location>
</feature>
<keyword evidence="7 13" id="KW-1133">Transmembrane helix</keyword>
<dbReference type="Gene3D" id="2.60.40.1530">
    <property type="entry name" value="ntegrin, alpha v. Chain A, domain 4"/>
    <property type="match status" value="1"/>
</dbReference>
<feature type="repeat" description="FG-GAP" evidence="12">
    <location>
        <begin position="478"/>
        <end position="541"/>
    </location>
</feature>
<evidence type="ECO:0000313" key="19">
    <source>
        <dbReference type="Proteomes" id="UP001558613"/>
    </source>
</evidence>
<evidence type="ECO:0000256" key="3">
    <source>
        <dbReference type="ARBA" id="ARBA00022692"/>
    </source>
</evidence>
<evidence type="ECO:0000256" key="2">
    <source>
        <dbReference type="ARBA" id="ARBA00008054"/>
    </source>
</evidence>
<evidence type="ECO:0000256" key="7">
    <source>
        <dbReference type="ARBA" id="ARBA00022989"/>
    </source>
</evidence>
<name>A0ABR3MTV3_9TELE</name>
<dbReference type="InterPro" id="IPR048286">
    <property type="entry name" value="Integrin_alpha_Ig-like_3"/>
</dbReference>
<dbReference type="PANTHER" id="PTHR23220:SF4">
    <property type="entry name" value="INTEGRIN ALPHA-V"/>
    <property type="match status" value="1"/>
</dbReference>
<sequence length="1110" mass="122332">MTMRRLTILNAIVEMFITRDLTTNDKDGQAGNGCGLLQRHACNNATDISTELLVIALLWKIDNMGKRLICRWIWALVALFYFELVLSFNLDSSKPTVFAGPPGSYFGFSVTFFNPDNKQLNILVGAPRANTSDQTPSTVTERGAVFSCPWHKSGSCTQIQFDSTDDRKNANGQQMEFKSNQWFGATVRSSGDHILACAPLYQWSTYGLSEREPVGTCYLKKGNNIVEYSPCRSSSNSPEGQGFCQAGFSADFVKKNRVVIGGPGSFYWQGQLISDDITEVISRYNKEFFTPYSNQLSTKSAGAQYDDSYLGYSVAVGDFNEDSEDDYVTGVPRGEKALGYVNIFNGKNMESVYNFTGTQMAAYFGHSVAAVDINNDGKMDLLVGAPLFMDRGSDGKLREVGQVYVYLGKGGFTFNNAIKLTGSEIYARYGSSICSLGDLNMDGYNDVAIAAPYGGQFNRGLVYIHNGRPTGPNPVASQVLEGTWASASMPSSFGYAMNGGTDVDQNGYPDLIVGVFGADKAVLYRSRPVISVNTTLDISPQILNPEDKSCTLPGTTTTVSCFTVKYCLKANGKGAPSSLHFQVDLTLDRLKHKGAIKRVLFLHNKMSHYSKNMTVSNNQGPACEELQAYLIDDSEFRDKITPIAVFMEYILDYKTAADKTGLLPILDQSAPTNVTKQAHILLDCGEDNICKPDLKLSVVSDKKEIYIGDDNPLTLEVTAENGGEGAYEADLTVTLPSQADFIGVVRNSETLSRLSCAFKKENQTRVVVCDLGNPMKGGTKVIAGLRFSVHQLSEQDTEVKFDLQIQSSNQFNNTSNLVSVVTKLAVLAKVKLRGVSAPEQVFLPIANWQPKENPILEDDIGPLVQHIYELRNTGPSTFSKAILDVQWPYRFNNGSLLYITKFEVDGNMNCSSNRELNPLNVTNPRFVDKNDTSASGDRAEGRNRHSVHRRDLEDKQGEENLEILDCRNAECQEIKCWVGRLEKGQSAILFIYSRLAVSTFLKAESQNKSYNVQSSASFSVIEMPYKNLNSELPTSTTSASLKVIWNSENVPPVPGWVVALAVLAGLLLLALLIFVMYKLGFFNRVRPPQDDSIEKEQLQPQENGDRNTEA</sequence>
<keyword evidence="19" id="KW-1185">Reference proteome</keyword>
<dbReference type="Gene3D" id="1.20.5.930">
    <property type="entry name" value="Bicelle-embedded integrin alpha(iib) transmembrane segment"/>
    <property type="match status" value="1"/>
</dbReference>
<keyword evidence="10 13" id="KW-0675">Receptor</keyword>
<dbReference type="SMART" id="SM00191">
    <property type="entry name" value="Int_alpha"/>
    <property type="match status" value="5"/>
</dbReference>
<dbReference type="InterPro" id="IPR028994">
    <property type="entry name" value="Integrin_alpha_N"/>
</dbReference>
<feature type="domain" description="Integrin alpha second immunoglobulin-like" evidence="16">
    <location>
        <begin position="684"/>
        <end position="820"/>
    </location>
</feature>
<dbReference type="InterPro" id="IPR048285">
    <property type="entry name" value="Integrin_alpha_Ig-like_2"/>
</dbReference>
<dbReference type="Pfam" id="PF20805">
    <property type="entry name" value="Integrin_A_Ig_2"/>
    <property type="match status" value="1"/>
</dbReference>
<evidence type="ECO:0000256" key="12">
    <source>
        <dbReference type="PROSITE-ProRule" id="PRU00803"/>
    </source>
</evidence>
<keyword evidence="5" id="KW-0677">Repeat</keyword>
<keyword evidence="8 13" id="KW-0401">Integrin</keyword>
<dbReference type="Pfam" id="PF08441">
    <property type="entry name" value="Integrin_A_Ig_1"/>
    <property type="match status" value="1"/>
</dbReference>
<dbReference type="Pfam" id="PF20806">
    <property type="entry name" value="Integrin_A_Ig_3"/>
    <property type="match status" value="1"/>
</dbReference>
<gene>
    <name evidence="18" type="ORF">QQF64_033426</name>
</gene>
<feature type="repeat" description="FG-GAP" evidence="12">
    <location>
        <begin position="416"/>
        <end position="474"/>
    </location>
</feature>
<protein>
    <recommendedName>
        <fullName evidence="20">Integrin alpha-2 domain-containing protein</fullName>
    </recommendedName>
</protein>
<reference evidence="18 19" key="1">
    <citation type="submission" date="2023-09" db="EMBL/GenBank/DDBJ databases">
        <authorList>
            <person name="Wang M."/>
        </authorList>
    </citation>
    <scope>NUCLEOTIDE SEQUENCE [LARGE SCALE GENOMIC DNA]</scope>
    <source>
        <strain evidence="18">GT-2023</strain>
        <tissue evidence="18">Liver</tissue>
    </source>
</reference>
<evidence type="ECO:0000256" key="4">
    <source>
        <dbReference type="ARBA" id="ARBA00022729"/>
    </source>
</evidence>
<dbReference type="PROSITE" id="PS00242">
    <property type="entry name" value="INTEGRIN_ALPHA"/>
    <property type="match status" value="1"/>
</dbReference>
<dbReference type="PROSITE" id="PS51470">
    <property type="entry name" value="FG_GAP"/>
    <property type="match status" value="7"/>
</dbReference>
<evidence type="ECO:0000256" key="1">
    <source>
        <dbReference type="ARBA" id="ARBA00004479"/>
    </source>
</evidence>
<feature type="domain" description="Integrin alpha first immunoglubulin-like" evidence="15">
    <location>
        <begin position="526"/>
        <end position="683"/>
    </location>
</feature>
<evidence type="ECO:0000256" key="14">
    <source>
        <dbReference type="SAM" id="MobiDB-lite"/>
    </source>
</evidence>
<feature type="repeat" description="FG-GAP" evidence="12">
    <location>
        <begin position="350"/>
        <end position="415"/>
    </location>
</feature>
<feature type="repeat" description="FG-GAP" evidence="12">
    <location>
        <begin position="232"/>
        <end position="284"/>
    </location>
</feature>
<dbReference type="InterPro" id="IPR032695">
    <property type="entry name" value="Integrin_dom_sf"/>
</dbReference>
<comment type="caution">
    <text evidence="13">Lacks conserved residue(s) required for the propagation of feature annotation.</text>
</comment>
<dbReference type="InterPro" id="IPR018184">
    <property type="entry name" value="Integrin_alpha_C_CS"/>
</dbReference>
<evidence type="ECO:0000313" key="18">
    <source>
        <dbReference type="EMBL" id="KAL1268063.1"/>
    </source>
</evidence>
<comment type="similarity">
    <text evidence="2 13">Belongs to the integrin alpha chain family.</text>
</comment>
<dbReference type="InterPro" id="IPR013517">
    <property type="entry name" value="FG-GAP"/>
</dbReference>
<keyword evidence="11" id="KW-0325">Glycoprotein</keyword>
<evidence type="ECO:0000256" key="10">
    <source>
        <dbReference type="ARBA" id="ARBA00023170"/>
    </source>
</evidence>
<dbReference type="SUPFAM" id="SSF69318">
    <property type="entry name" value="Integrin alpha N-terminal domain"/>
    <property type="match status" value="1"/>
</dbReference>
<organism evidence="18 19">
    <name type="scientific">Cirrhinus molitorella</name>
    <name type="common">mud carp</name>
    <dbReference type="NCBI Taxonomy" id="172907"/>
    <lineage>
        <taxon>Eukaryota</taxon>
        <taxon>Metazoa</taxon>
        <taxon>Chordata</taxon>
        <taxon>Craniata</taxon>
        <taxon>Vertebrata</taxon>
        <taxon>Euteleostomi</taxon>
        <taxon>Actinopterygii</taxon>
        <taxon>Neopterygii</taxon>
        <taxon>Teleostei</taxon>
        <taxon>Ostariophysi</taxon>
        <taxon>Cypriniformes</taxon>
        <taxon>Cyprinidae</taxon>
        <taxon>Labeoninae</taxon>
        <taxon>Labeonini</taxon>
        <taxon>Cirrhinus</taxon>
    </lineage>
</organism>
<evidence type="ECO:0000259" key="17">
    <source>
        <dbReference type="Pfam" id="PF20806"/>
    </source>
</evidence>
<dbReference type="PANTHER" id="PTHR23220">
    <property type="entry name" value="INTEGRIN ALPHA"/>
    <property type="match status" value="1"/>
</dbReference>